<sequence>MYRTVRYPGSKIVHESQKALKLLHSLWGLHLPDHLDPVCGNRSQTWHYYVSQVCYLTLDPLELFFRGFKPSLCKDVADDDGGFLTVLTCFRRNDQVICILEDTDCGRQVSHFGQCPLNSRREDCGGVHVALGVSGCTGKTLQTLINISRQQNQTTLFPNLS</sequence>
<accession>A0A498MDE5</accession>
<dbReference type="EMBL" id="QBIY01012738">
    <property type="protein sequence ID" value="RXN17843.1"/>
    <property type="molecule type" value="Genomic_DNA"/>
</dbReference>
<gene>
    <name evidence="1" type="ORF">ROHU_008000</name>
</gene>
<dbReference type="Proteomes" id="UP000290572">
    <property type="component" value="Unassembled WGS sequence"/>
</dbReference>
<comment type="caution">
    <text evidence="1">The sequence shown here is derived from an EMBL/GenBank/DDBJ whole genome shotgun (WGS) entry which is preliminary data.</text>
</comment>
<reference evidence="1 2" key="1">
    <citation type="submission" date="2018-03" db="EMBL/GenBank/DDBJ databases">
        <title>Draft genome sequence of Rohu Carp (Labeo rohita).</title>
        <authorList>
            <person name="Das P."/>
            <person name="Kushwaha B."/>
            <person name="Joshi C.G."/>
            <person name="Kumar D."/>
            <person name="Nagpure N.S."/>
            <person name="Sahoo L."/>
            <person name="Das S.P."/>
            <person name="Bit A."/>
            <person name="Patnaik S."/>
            <person name="Meher P.K."/>
            <person name="Jayasankar P."/>
            <person name="Koringa P.G."/>
            <person name="Patel N.V."/>
            <person name="Hinsu A.T."/>
            <person name="Kumar R."/>
            <person name="Pandey M."/>
            <person name="Agarwal S."/>
            <person name="Srivastava S."/>
            <person name="Singh M."/>
            <person name="Iquebal M.A."/>
            <person name="Jaiswal S."/>
            <person name="Angadi U.B."/>
            <person name="Kumar N."/>
            <person name="Raza M."/>
            <person name="Shah T.M."/>
            <person name="Rai A."/>
            <person name="Jena J.K."/>
        </authorList>
    </citation>
    <scope>NUCLEOTIDE SEQUENCE [LARGE SCALE GENOMIC DNA]</scope>
    <source>
        <strain evidence="1">DASCIFA01</strain>
        <tissue evidence="1">Testis</tissue>
    </source>
</reference>
<keyword evidence="2" id="KW-1185">Reference proteome</keyword>
<evidence type="ECO:0000313" key="2">
    <source>
        <dbReference type="Proteomes" id="UP000290572"/>
    </source>
</evidence>
<name>A0A498MDE5_LABRO</name>
<dbReference type="AlphaFoldDB" id="A0A498MDE5"/>
<proteinExistence type="predicted"/>
<organism evidence="1 2">
    <name type="scientific">Labeo rohita</name>
    <name type="common">Indian major carp</name>
    <name type="synonym">Cyprinus rohita</name>
    <dbReference type="NCBI Taxonomy" id="84645"/>
    <lineage>
        <taxon>Eukaryota</taxon>
        <taxon>Metazoa</taxon>
        <taxon>Chordata</taxon>
        <taxon>Craniata</taxon>
        <taxon>Vertebrata</taxon>
        <taxon>Euteleostomi</taxon>
        <taxon>Actinopterygii</taxon>
        <taxon>Neopterygii</taxon>
        <taxon>Teleostei</taxon>
        <taxon>Ostariophysi</taxon>
        <taxon>Cypriniformes</taxon>
        <taxon>Cyprinidae</taxon>
        <taxon>Labeoninae</taxon>
        <taxon>Labeonini</taxon>
        <taxon>Labeo</taxon>
    </lineage>
</organism>
<evidence type="ECO:0000313" key="1">
    <source>
        <dbReference type="EMBL" id="RXN17843.1"/>
    </source>
</evidence>
<protein>
    <submittedName>
        <fullName evidence="1">Uncharacterized protein</fullName>
    </submittedName>
</protein>